<dbReference type="InterPro" id="IPR051446">
    <property type="entry name" value="HTH_trans_reg/aminotransferase"/>
</dbReference>
<keyword evidence="8" id="KW-0808">Transferase</keyword>
<dbReference type="SUPFAM" id="SSF46785">
    <property type="entry name" value="Winged helix' DNA-binding domain"/>
    <property type="match status" value="1"/>
</dbReference>
<dbReference type="InterPro" id="IPR000524">
    <property type="entry name" value="Tscrpt_reg_HTH_GntR"/>
</dbReference>
<accession>A0AAQ0CH31</accession>
<dbReference type="Gene3D" id="3.40.640.10">
    <property type="entry name" value="Type I PLP-dependent aspartate aminotransferase-like (Major domain)"/>
    <property type="match status" value="1"/>
</dbReference>
<keyword evidence="4" id="KW-0238">DNA-binding</keyword>
<evidence type="ECO:0000256" key="4">
    <source>
        <dbReference type="ARBA" id="ARBA00023125"/>
    </source>
</evidence>
<dbReference type="PROSITE" id="PS50949">
    <property type="entry name" value="HTH_GNTR"/>
    <property type="match status" value="1"/>
</dbReference>
<dbReference type="InterPro" id="IPR004839">
    <property type="entry name" value="Aminotransferase_I/II_large"/>
</dbReference>
<evidence type="ECO:0000313" key="10">
    <source>
        <dbReference type="Proteomes" id="UP001318401"/>
    </source>
</evidence>
<organism evidence="8 9">
    <name type="scientific">Vreelandella venusta</name>
    <dbReference type="NCBI Taxonomy" id="44935"/>
    <lineage>
        <taxon>Bacteria</taxon>
        <taxon>Pseudomonadati</taxon>
        <taxon>Pseudomonadota</taxon>
        <taxon>Gammaproteobacteria</taxon>
        <taxon>Oceanospirillales</taxon>
        <taxon>Halomonadaceae</taxon>
        <taxon>Vreelandella</taxon>
    </lineage>
</organism>
<dbReference type="InterPro" id="IPR036390">
    <property type="entry name" value="WH_DNA-bd_sf"/>
</dbReference>
<dbReference type="InterPro" id="IPR015422">
    <property type="entry name" value="PyrdxlP-dep_Trfase_small"/>
</dbReference>
<dbReference type="Proteomes" id="UP000663479">
    <property type="component" value="Chromosome"/>
</dbReference>
<feature type="domain" description="HTH gntR-type" evidence="6">
    <location>
        <begin position="13"/>
        <end position="81"/>
    </location>
</feature>
<dbReference type="SUPFAM" id="SSF53383">
    <property type="entry name" value="PLP-dependent transferases"/>
    <property type="match status" value="1"/>
</dbReference>
<keyword evidence="3" id="KW-0805">Transcription regulation</keyword>
<evidence type="ECO:0000256" key="1">
    <source>
        <dbReference type="ARBA" id="ARBA00005384"/>
    </source>
</evidence>
<dbReference type="AlphaFoldDB" id="A0AAQ0CH31"/>
<dbReference type="InterPro" id="IPR036388">
    <property type="entry name" value="WH-like_DNA-bd_sf"/>
</dbReference>
<dbReference type="Pfam" id="PF00155">
    <property type="entry name" value="Aminotran_1_2"/>
    <property type="match status" value="1"/>
</dbReference>
<protein>
    <submittedName>
        <fullName evidence="8">PLP-dependent aminotransferase family protein</fullName>
    </submittedName>
</protein>
<dbReference type="CDD" id="cd07377">
    <property type="entry name" value="WHTH_GntR"/>
    <property type="match status" value="1"/>
</dbReference>
<dbReference type="Pfam" id="PF00392">
    <property type="entry name" value="GntR"/>
    <property type="match status" value="1"/>
</dbReference>
<dbReference type="InterPro" id="IPR015424">
    <property type="entry name" value="PyrdxlP-dep_Trfase"/>
</dbReference>
<evidence type="ECO:0000313" key="7">
    <source>
        <dbReference type="EMBL" id="NPT32496.1"/>
    </source>
</evidence>
<dbReference type="PANTHER" id="PTHR46577">
    <property type="entry name" value="HTH-TYPE TRANSCRIPTIONAL REGULATORY PROTEIN GABR"/>
    <property type="match status" value="1"/>
</dbReference>
<keyword evidence="8" id="KW-0032">Aminotransferase</keyword>
<dbReference type="Gene3D" id="3.90.1150.10">
    <property type="entry name" value="Aspartate Aminotransferase, domain 1"/>
    <property type="match status" value="1"/>
</dbReference>
<dbReference type="EMBL" id="QDKN01000011">
    <property type="protein sequence ID" value="NPT32496.1"/>
    <property type="molecule type" value="Genomic_DNA"/>
</dbReference>
<dbReference type="CDD" id="cd00609">
    <property type="entry name" value="AAT_like"/>
    <property type="match status" value="1"/>
</dbReference>
<proteinExistence type="inferred from homology"/>
<reference evidence="7 10" key="1">
    <citation type="submission" date="2018-04" db="EMBL/GenBank/DDBJ databases">
        <authorList>
            <person name="Li G."/>
            <person name="Du W."/>
            <person name="Bai Y."/>
        </authorList>
    </citation>
    <scope>NUCLEOTIDE SEQUENCE [LARGE SCALE GENOMIC DNA]</scope>
    <source>
        <strain evidence="7 10">YYYZ-3</strain>
    </source>
</reference>
<evidence type="ECO:0000313" key="9">
    <source>
        <dbReference type="Proteomes" id="UP000663479"/>
    </source>
</evidence>
<dbReference type="RefSeq" id="WP_125751475.1">
    <property type="nucleotide sequence ID" value="NZ_BJUL01000012.1"/>
</dbReference>
<evidence type="ECO:0000256" key="2">
    <source>
        <dbReference type="ARBA" id="ARBA00022898"/>
    </source>
</evidence>
<dbReference type="InterPro" id="IPR015421">
    <property type="entry name" value="PyrdxlP-dep_Trfase_major"/>
</dbReference>
<dbReference type="GO" id="GO:0003700">
    <property type="term" value="F:DNA-binding transcription factor activity"/>
    <property type="evidence" value="ECO:0007669"/>
    <property type="project" value="InterPro"/>
</dbReference>
<dbReference type="EMBL" id="CP066539">
    <property type="protein sequence ID" value="QRL02692.1"/>
    <property type="molecule type" value="Genomic_DNA"/>
</dbReference>
<dbReference type="Gene3D" id="1.10.10.10">
    <property type="entry name" value="Winged helix-like DNA-binding domain superfamily/Winged helix DNA-binding domain"/>
    <property type="match status" value="1"/>
</dbReference>
<dbReference type="Proteomes" id="UP001318401">
    <property type="component" value="Unassembled WGS sequence"/>
</dbReference>
<evidence type="ECO:0000313" key="8">
    <source>
        <dbReference type="EMBL" id="QRL02692.1"/>
    </source>
</evidence>
<evidence type="ECO:0000256" key="3">
    <source>
        <dbReference type="ARBA" id="ARBA00023015"/>
    </source>
</evidence>
<keyword evidence="2" id="KW-0663">Pyridoxal phosphate</keyword>
<gene>
    <name evidence="7" type="ORF">DDR56_18255</name>
    <name evidence="8" type="ORF">JDS37_15570</name>
</gene>
<comment type="similarity">
    <text evidence="1">In the C-terminal section; belongs to the class-I pyridoxal-phosphate-dependent aminotransferase family.</text>
</comment>
<evidence type="ECO:0000256" key="5">
    <source>
        <dbReference type="ARBA" id="ARBA00023163"/>
    </source>
</evidence>
<dbReference type="GO" id="GO:0008483">
    <property type="term" value="F:transaminase activity"/>
    <property type="evidence" value="ECO:0007669"/>
    <property type="project" value="UniProtKB-KW"/>
</dbReference>
<sequence length="467" mass="50361">MTIWVPSLECFSGPRYRAIAQSIGAAISAGELSPGERLPPQRRLADALGVTVGTVTRGYAEAEHHGWVTARVGSGTFVKQPAPRTVFDMAWRASDDSDDSDIIDLSLSLPPPHPLRLQAFSAALKAISESPSAVTRGVSYLDARGTEGHRERLAGWLAQLGMSLNVDELLVTQGGQHGISLVLSTLLRPGELIATDALTYPGAISAAQQAHLKMVGIAFDESGMCMEALEAQCARQPPRLIYVTPDQNNPTGACLSEARREQLVALARRYDSWLLEDGVQYLPAEQRGTPLYQLAPERTLFVFSTAKVLAGGLRIGVLRAPNKLLERLAAGLRAQSWMVPPLMVDIACYWIAQPEAASLLAWQTEELAARQQIVTEVLADYRLGRSHNGSNVWLTLPEGSRAIELCERLQLQGVKVSNAEPFCVGSTPAPQAIRICIGAAADRQALTQALNVIKQCLAQPPLATVTV</sequence>
<keyword evidence="10" id="KW-1185">Reference proteome</keyword>
<reference evidence="8" key="2">
    <citation type="submission" date="2020-12" db="EMBL/GenBank/DDBJ databases">
        <title>Genome reconstruction of Halomonas venusta strain DSM 4743.</title>
        <authorList>
            <person name="Aguirre-Garrido J.F."/>
            <person name="Hernandez-Soto L.M."/>
            <person name="Martinez-Abarca F."/>
        </authorList>
    </citation>
    <scope>NUCLEOTIDE SEQUENCE</scope>
    <source>
        <strain evidence="8">4743</strain>
    </source>
</reference>
<dbReference type="SMART" id="SM00345">
    <property type="entry name" value="HTH_GNTR"/>
    <property type="match status" value="1"/>
</dbReference>
<dbReference type="GO" id="GO:0030170">
    <property type="term" value="F:pyridoxal phosphate binding"/>
    <property type="evidence" value="ECO:0007669"/>
    <property type="project" value="InterPro"/>
</dbReference>
<dbReference type="PANTHER" id="PTHR46577:SF1">
    <property type="entry name" value="HTH-TYPE TRANSCRIPTIONAL REGULATORY PROTEIN GABR"/>
    <property type="match status" value="1"/>
</dbReference>
<dbReference type="GO" id="GO:0003677">
    <property type="term" value="F:DNA binding"/>
    <property type="evidence" value="ECO:0007669"/>
    <property type="project" value="UniProtKB-KW"/>
</dbReference>
<keyword evidence="5" id="KW-0804">Transcription</keyword>
<name>A0AAQ0CH31_9GAMM</name>
<dbReference type="KEGG" id="hvn:EI420_16790"/>
<evidence type="ECO:0000259" key="6">
    <source>
        <dbReference type="PROSITE" id="PS50949"/>
    </source>
</evidence>